<dbReference type="RefSeq" id="WP_120371442.1">
    <property type="nucleotide sequence ID" value="NZ_RAXU01000038.1"/>
</dbReference>
<feature type="transmembrane region" description="Helical" evidence="1">
    <location>
        <begin position="176"/>
        <end position="198"/>
    </location>
</feature>
<dbReference type="Proteomes" id="UP000269001">
    <property type="component" value="Unassembled WGS sequence"/>
</dbReference>
<keyword evidence="1" id="KW-1133">Transmembrane helix</keyword>
<feature type="transmembrane region" description="Helical" evidence="1">
    <location>
        <begin position="7"/>
        <end position="25"/>
    </location>
</feature>
<proteinExistence type="predicted"/>
<evidence type="ECO:0000313" key="2">
    <source>
        <dbReference type="EMBL" id="RKG30193.1"/>
    </source>
</evidence>
<keyword evidence="1" id="KW-0472">Membrane</keyword>
<accession>A0A3A8EP74</accession>
<protein>
    <submittedName>
        <fullName evidence="2">Uncharacterized protein</fullName>
    </submittedName>
</protein>
<organism evidence="2 3">
    <name type="scientific">Acinetobacter guerrae</name>
    <dbReference type="NCBI Taxonomy" id="1843371"/>
    <lineage>
        <taxon>Bacteria</taxon>
        <taxon>Pseudomonadati</taxon>
        <taxon>Pseudomonadota</taxon>
        <taxon>Gammaproteobacteria</taxon>
        <taxon>Moraxellales</taxon>
        <taxon>Moraxellaceae</taxon>
        <taxon>Acinetobacter</taxon>
    </lineage>
</organism>
<evidence type="ECO:0000313" key="3">
    <source>
        <dbReference type="Proteomes" id="UP000269001"/>
    </source>
</evidence>
<keyword evidence="3" id="KW-1185">Reference proteome</keyword>
<evidence type="ECO:0000256" key="1">
    <source>
        <dbReference type="SAM" id="Phobius"/>
    </source>
</evidence>
<name>A0A3A8EP74_9GAMM</name>
<reference evidence="2 3" key="1">
    <citation type="submission" date="2018-09" db="EMBL/GenBank/DDBJ databases">
        <title>The draft genome of Acinetobacter spp. strains.</title>
        <authorList>
            <person name="Qin J."/>
            <person name="Feng Y."/>
            <person name="Zong Z."/>
        </authorList>
    </citation>
    <scope>NUCLEOTIDE SEQUENCE [LARGE SCALE GENOMIC DNA]</scope>
    <source>
        <strain evidence="2 3">WCHAc060096</strain>
    </source>
</reference>
<gene>
    <name evidence="2" type="ORF">D7V21_16355</name>
</gene>
<keyword evidence="1" id="KW-0812">Transmembrane</keyword>
<dbReference type="EMBL" id="RAXU01000038">
    <property type="protein sequence ID" value="RKG30193.1"/>
    <property type="molecule type" value="Genomic_DNA"/>
</dbReference>
<sequence length="217" mass="24967">MLNNIKWLLAGVLIPVVGVILTWYLNQKELKYELEYTYQGPITTALGTSYSLTITNTGKQIQEDIEVWLPTSLLTLNDREIELKLDSTVHKIKDSSLIEVNNPQVKFEEIVDKDYKLLKFKSLRPSESVTFSVLSLGNLTSIHSEYSLEQLRIVSKHSVAKVIKKDDELLNVYQSLAYVFIILLIGLVILGIVFEYFYPKDKKIKMYEKEIHKLKGP</sequence>
<dbReference type="AlphaFoldDB" id="A0A3A8EP74"/>
<comment type="caution">
    <text evidence="2">The sequence shown here is derived from an EMBL/GenBank/DDBJ whole genome shotgun (WGS) entry which is preliminary data.</text>
</comment>